<reference evidence="2" key="1">
    <citation type="journal article" date="2020" name="Fungal Divers.">
        <title>Resolving the Mortierellaceae phylogeny through synthesis of multi-gene phylogenetics and phylogenomics.</title>
        <authorList>
            <person name="Vandepol N."/>
            <person name="Liber J."/>
            <person name="Desiro A."/>
            <person name="Na H."/>
            <person name="Kennedy M."/>
            <person name="Barry K."/>
            <person name="Grigoriev I.V."/>
            <person name="Miller A.N."/>
            <person name="O'Donnell K."/>
            <person name="Stajich J.E."/>
            <person name="Bonito G."/>
        </authorList>
    </citation>
    <scope>NUCLEOTIDE SEQUENCE</scope>
    <source>
        <strain evidence="2">NRRL 28262</strain>
    </source>
</reference>
<organism evidence="2 3">
    <name type="scientific">Linnemannia exigua</name>
    <dbReference type="NCBI Taxonomy" id="604196"/>
    <lineage>
        <taxon>Eukaryota</taxon>
        <taxon>Fungi</taxon>
        <taxon>Fungi incertae sedis</taxon>
        <taxon>Mucoromycota</taxon>
        <taxon>Mortierellomycotina</taxon>
        <taxon>Mortierellomycetes</taxon>
        <taxon>Mortierellales</taxon>
        <taxon>Mortierellaceae</taxon>
        <taxon>Linnemannia</taxon>
    </lineage>
</organism>
<comment type="caution">
    <text evidence="2">The sequence shown here is derived from an EMBL/GenBank/DDBJ whole genome shotgun (WGS) entry which is preliminary data.</text>
</comment>
<sequence length="135" mass="15261">MIYLVTMAQRVNTRAATPCTIGEPDALDDDWGDDSFLELETSENQEEQNQEEQNQEDDEEDDLEEVEENDYFTPTQTSVAFQPIDFMSHRLKVPSVSTESFPSVLKRSNSSQMGSTKSSKSQNARLNPPPPVQDK</sequence>
<feature type="compositionally biased region" description="Low complexity" evidence="1">
    <location>
        <begin position="108"/>
        <end position="122"/>
    </location>
</feature>
<gene>
    <name evidence="2" type="ORF">BGZ95_005114</name>
</gene>
<feature type="compositionally biased region" description="Acidic residues" evidence="1">
    <location>
        <begin position="25"/>
        <end position="70"/>
    </location>
</feature>
<keyword evidence="3" id="KW-1185">Reference proteome</keyword>
<name>A0AAD4D2L7_9FUNG</name>
<proteinExistence type="predicted"/>
<evidence type="ECO:0000313" key="2">
    <source>
        <dbReference type="EMBL" id="KAG0257905.1"/>
    </source>
</evidence>
<evidence type="ECO:0000256" key="1">
    <source>
        <dbReference type="SAM" id="MobiDB-lite"/>
    </source>
</evidence>
<dbReference type="AlphaFoldDB" id="A0AAD4D2L7"/>
<accession>A0AAD4D2L7</accession>
<protein>
    <submittedName>
        <fullName evidence="2">Uncharacterized protein</fullName>
    </submittedName>
</protein>
<dbReference type="Proteomes" id="UP001194580">
    <property type="component" value="Unassembled WGS sequence"/>
</dbReference>
<evidence type="ECO:0000313" key="3">
    <source>
        <dbReference type="Proteomes" id="UP001194580"/>
    </source>
</evidence>
<feature type="region of interest" description="Disordered" evidence="1">
    <location>
        <begin position="95"/>
        <end position="135"/>
    </location>
</feature>
<feature type="region of interest" description="Disordered" evidence="1">
    <location>
        <begin position="21"/>
        <end position="78"/>
    </location>
</feature>
<dbReference type="EMBL" id="JAAAIL010002364">
    <property type="protein sequence ID" value="KAG0257905.1"/>
    <property type="molecule type" value="Genomic_DNA"/>
</dbReference>